<dbReference type="GO" id="GO:0016757">
    <property type="term" value="F:glycosyltransferase activity"/>
    <property type="evidence" value="ECO:0007669"/>
    <property type="project" value="UniProtKB-KW"/>
</dbReference>
<evidence type="ECO:0000256" key="3">
    <source>
        <dbReference type="ARBA" id="ARBA00022676"/>
    </source>
</evidence>
<comment type="pathway">
    <text evidence="1">Cell wall biogenesis; cell wall polysaccharide biosynthesis.</text>
</comment>
<dbReference type="CDD" id="cd04186">
    <property type="entry name" value="GT_2_like_c"/>
    <property type="match status" value="1"/>
</dbReference>
<dbReference type="Pfam" id="PF00535">
    <property type="entry name" value="Glycos_transf_2"/>
    <property type="match status" value="1"/>
</dbReference>
<evidence type="ECO:0000256" key="2">
    <source>
        <dbReference type="ARBA" id="ARBA00006739"/>
    </source>
</evidence>
<dbReference type="Proteomes" id="UP000198228">
    <property type="component" value="Chromosome I"/>
</dbReference>
<protein>
    <submittedName>
        <fullName evidence="6">Glycosyltransferase, GT2 family</fullName>
    </submittedName>
</protein>
<dbReference type="PANTHER" id="PTHR43179:SF12">
    <property type="entry name" value="GALACTOFURANOSYLTRANSFERASE GLFT2"/>
    <property type="match status" value="1"/>
</dbReference>
<dbReference type="PANTHER" id="PTHR43179">
    <property type="entry name" value="RHAMNOSYLTRANSFERASE WBBL"/>
    <property type="match status" value="1"/>
</dbReference>
<evidence type="ECO:0000259" key="5">
    <source>
        <dbReference type="Pfam" id="PF00535"/>
    </source>
</evidence>
<evidence type="ECO:0000256" key="1">
    <source>
        <dbReference type="ARBA" id="ARBA00004776"/>
    </source>
</evidence>
<organism evidence="6 7">
    <name type="scientific">Micromonospora purpureochromogenes</name>
    <dbReference type="NCBI Taxonomy" id="47872"/>
    <lineage>
        <taxon>Bacteria</taxon>
        <taxon>Bacillati</taxon>
        <taxon>Actinomycetota</taxon>
        <taxon>Actinomycetes</taxon>
        <taxon>Micromonosporales</taxon>
        <taxon>Micromonosporaceae</taxon>
        <taxon>Micromonospora</taxon>
    </lineage>
</organism>
<keyword evidence="4 6" id="KW-0808">Transferase</keyword>
<dbReference type="EMBL" id="LT607410">
    <property type="protein sequence ID" value="SCF24980.1"/>
    <property type="molecule type" value="Genomic_DNA"/>
</dbReference>
<accession>A0A1C4YWA9</accession>
<dbReference type="InterPro" id="IPR001173">
    <property type="entry name" value="Glyco_trans_2-like"/>
</dbReference>
<feature type="domain" description="Glycosyltransferase 2-like" evidence="5">
    <location>
        <begin position="8"/>
        <end position="173"/>
    </location>
</feature>
<dbReference type="InterPro" id="IPR029044">
    <property type="entry name" value="Nucleotide-diphossugar_trans"/>
</dbReference>
<comment type="similarity">
    <text evidence="2">Belongs to the glycosyltransferase 2 family.</text>
</comment>
<evidence type="ECO:0000256" key="4">
    <source>
        <dbReference type="ARBA" id="ARBA00022679"/>
    </source>
</evidence>
<evidence type="ECO:0000313" key="7">
    <source>
        <dbReference type="Proteomes" id="UP000198228"/>
    </source>
</evidence>
<evidence type="ECO:0000313" key="6">
    <source>
        <dbReference type="EMBL" id="SCF24980.1"/>
    </source>
</evidence>
<gene>
    <name evidence="6" type="ORF">GA0074696_3776</name>
</gene>
<dbReference type="RefSeq" id="WP_088962296.1">
    <property type="nucleotide sequence ID" value="NZ_LT607410.1"/>
</dbReference>
<dbReference type="SUPFAM" id="SSF53448">
    <property type="entry name" value="Nucleotide-diphospho-sugar transferases"/>
    <property type="match status" value="1"/>
</dbReference>
<keyword evidence="3" id="KW-0328">Glycosyltransferase</keyword>
<proteinExistence type="inferred from homology"/>
<dbReference type="Gene3D" id="3.90.550.10">
    <property type="entry name" value="Spore Coat Polysaccharide Biosynthesis Protein SpsA, Chain A"/>
    <property type="match status" value="1"/>
</dbReference>
<sequence>MTRPQVTAVMLAYGAEPYLVDAARAVLDSTDVDIDLIVVDNGCTGDGIDVVKGFPGVRVIRPEENTGYSGGCRVGAAEATGEWLAFVNSDAVVAPDALAKVVAVAGEPGVGAAMASIRLADNPELINTSGNPLHFTGLSWAGGNGEPASAHAVRTTVPSLSGCCFVINRELWRELDGFAAEYFAYHEDTELSLRLWQRGLRLEYVPDAVVRHHYEFSRNALKLYLVERNRLVTLLTAYETRTLVVLAPVLLLTEAAMLAAALAGGWVNQKFRGWGWLWTNRAWLKSRRRQLQNERIVPDGVIAELMTARVAPSNVDSPPGMGVFNAIAAGYWALAKPLLRKR</sequence>
<dbReference type="AlphaFoldDB" id="A0A1C4YWA9"/>
<name>A0A1C4YWA9_9ACTN</name>
<reference evidence="6 7" key="1">
    <citation type="submission" date="2016-06" db="EMBL/GenBank/DDBJ databases">
        <authorList>
            <person name="Kjaerup R.B."/>
            <person name="Dalgaard T.S."/>
            <person name="Juul-Madsen H.R."/>
        </authorList>
    </citation>
    <scope>NUCLEOTIDE SEQUENCE [LARGE SCALE GENOMIC DNA]</scope>
    <source>
        <strain evidence="6 7">DSM 43821</strain>
    </source>
</reference>